<feature type="transmembrane region" description="Helical" evidence="1">
    <location>
        <begin position="160"/>
        <end position="181"/>
    </location>
</feature>
<dbReference type="Proteomes" id="UP000703674">
    <property type="component" value="Unassembled WGS sequence"/>
</dbReference>
<feature type="transmembrane region" description="Helical" evidence="1">
    <location>
        <begin position="36"/>
        <end position="57"/>
    </location>
</feature>
<keyword evidence="3" id="KW-1185">Reference proteome</keyword>
<keyword evidence="1" id="KW-0812">Transmembrane</keyword>
<proteinExistence type="predicted"/>
<keyword evidence="1" id="KW-1133">Transmembrane helix</keyword>
<feature type="transmembrane region" description="Helical" evidence="1">
    <location>
        <begin position="77"/>
        <end position="96"/>
    </location>
</feature>
<comment type="caution">
    <text evidence="2">The sequence shown here is derived from an EMBL/GenBank/DDBJ whole genome shotgun (WGS) entry which is preliminary data.</text>
</comment>
<name>A0ABX1CX16_9FLAO</name>
<evidence type="ECO:0008006" key="4">
    <source>
        <dbReference type="Google" id="ProtNLM"/>
    </source>
</evidence>
<dbReference type="EMBL" id="JAAVJR010000003">
    <property type="protein sequence ID" value="NJW52820.1"/>
    <property type="molecule type" value="Genomic_DNA"/>
</dbReference>
<reference evidence="2 3" key="1">
    <citation type="submission" date="2020-03" db="EMBL/GenBank/DDBJ databases">
        <title>Salinimicrobium sp. nov, isolated from SCS.</title>
        <authorList>
            <person name="Cao W.R."/>
        </authorList>
    </citation>
    <scope>NUCLEOTIDE SEQUENCE [LARGE SCALE GENOMIC DNA]</scope>
    <source>
        <strain evidence="3">J15B91</strain>
    </source>
</reference>
<organism evidence="2 3">
    <name type="scientific">Salinimicrobium oceani</name>
    <dbReference type="NCBI Taxonomy" id="2722702"/>
    <lineage>
        <taxon>Bacteria</taxon>
        <taxon>Pseudomonadati</taxon>
        <taxon>Bacteroidota</taxon>
        <taxon>Flavobacteriia</taxon>
        <taxon>Flavobacteriales</taxon>
        <taxon>Flavobacteriaceae</taxon>
        <taxon>Salinimicrobium</taxon>
    </lineage>
</organism>
<accession>A0ABX1CX16</accession>
<evidence type="ECO:0000313" key="2">
    <source>
        <dbReference type="EMBL" id="NJW52820.1"/>
    </source>
</evidence>
<gene>
    <name evidence="2" type="ORF">HC175_07790</name>
</gene>
<evidence type="ECO:0000313" key="3">
    <source>
        <dbReference type="Proteomes" id="UP000703674"/>
    </source>
</evidence>
<feature type="transmembrane region" description="Helical" evidence="1">
    <location>
        <begin position="193"/>
        <end position="219"/>
    </location>
</feature>
<dbReference type="RefSeq" id="WP_168137920.1">
    <property type="nucleotide sequence ID" value="NZ_JAAVJR010000003.1"/>
</dbReference>
<protein>
    <recommendedName>
        <fullName evidence="4">Glycerophosphoryl diester phosphodiesterase membrane domain-containing protein</fullName>
    </recommendedName>
</protein>
<feature type="transmembrane region" description="Helical" evidence="1">
    <location>
        <begin position="239"/>
        <end position="268"/>
    </location>
</feature>
<feature type="transmembrane region" description="Helical" evidence="1">
    <location>
        <begin position="131"/>
        <end position="154"/>
    </location>
</feature>
<sequence>MSTPPIEFRRQRELGDIITDTFKFLRQNFKPLFKTIFKITGPVFVILLFAIGYYSYLGMDFLENPLFSDTAEIEIEVYLISIFILLCSMLAFYVLLYNTVLHYIKSYINNAGVVSNSEVAKGVKRDFAPMLGILLLAGLISGFGLMLCVLPGIYLWVPMALTPAILIFGRSSVMDSIGYAFDLIKNNWWSTFFTLFVMTLLVYIISMIFQFPLMIYYFIKTLTMAREGSVANPAELIDWVYVFFNVLSSLFQYLLTAVVIIATAFIYYSLDERKNATGSYDRISNLGS</sequence>
<evidence type="ECO:0000256" key="1">
    <source>
        <dbReference type="SAM" id="Phobius"/>
    </source>
</evidence>
<keyword evidence="1" id="KW-0472">Membrane</keyword>